<dbReference type="PROSITE" id="PS52029">
    <property type="entry name" value="LD_TPASE"/>
    <property type="match status" value="1"/>
</dbReference>
<keyword evidence="3" id="KW-0328">Glycosyltransferase</keyword>
<dbReference type="RefSeq" id="WP_112125792.1">
    <property type="nucleotide sequence ID" value="NZ_QMBQ01000001.1"/>
</dbReference>
<dbReference type="InterPro" id="IPR050979">
    <property type="entry name" value="LD-transpeptidase"/>
</dbReference>
<dbReference type="GO" id="GO:0005576">
    <property type="term" value="C:extracellular region"/>
    <property type="evidence" value="ECO:0007669"/>
    <property type="project" value="TreeGrafter"/>
</dbReference>
<dbReference type="PANTHER" id="PTHR30582">
    <property type="entry name" value="L,D-TRANSPEPTIDASE"/>
    <property type="match status" value="1"/>
</dbReference>
<dbReference type="AlphaFoldDB" id="A0A330H0G5"/>
<keyword evidence="8 9" id="KW-0961">Cell wall biogenesis/degradation</keyword>
<dbReference type="SUPFAM" id="SSF141523">
    <property type="entry name" value="L,D-transpeptidase catalytic domain-like"/>
    <property type="match status" value="1"/>
</dbReference>
<comment type="pathway">
    <text evidence="1 9">Cell wall biogenesis; peptidoglycan biosynthesis.</text>
</comment>
<dbReference type="InterPro" id="IPR005490">
    <property type="entry name" value="LD_TPept_cat_dom"/>
</dbReference>
<reference evidence="11 12" key="2">
    <citation type="submission" date="2018-07" db="EMBL/GenBank/DDBJ databases">
        <title>Diversity of Mesorhizobium strains in Brazil.</title>
        <authorList>
            <person name="Helene L.C.F."/>
            <person name="Dall'Agnol R."/>
            <person name="Delamuta J.R.M."/>
            <person name="Hungria M."/>
        </authorList>
    </citation>
    <scope>NUCLEOTIDE SEQUENCE [LARGE SCALE GENOMIC DNA]</scope>
    <source>
        <strain evidence="11 12">CNPSo 3140</strain>
    </source>
</reference>
<organism evidence="11 12">
    <name type="scientific">Mesorhizobium atlanticum</name>
    <dbReference type="NCBI Taxonomy" id="2233532"/>
    <lineage>
        <taxon>Bacteria</taxon>
        <taxon>Pseudomonadati</taxon>
        <taxon>Pseudomonadota</taxon>
        <taxon>Alphaproteobacteria</taxon>
        <taxon>Hyphomicrobiales</taxon>
        <taxon>Phyllobacteriaceae</taxon>
        <taxon>Mesorhizobium</taxon>
    </lineage>
</organism>
<protein>
    <submittedName>
        <fullName evidence="11">L,D-transpeptidase</fullName>
    </submittedName>
</protein>
<accession>A0A330H0G5</accession>
<evidence type="ECO:0000259" key="10">
    <source>
        <dbReference type="PROSITE" id="PS52029"/>
    </source>
</evidence>
<dbReference type="Proteomes" id="UP000251956">
    <property type="component" value="Unassembled WGS sequence"/>
</dbReference>
<keyword evidence="7 9" id="KW-0573">Peptidoglycan synthesis</keyword>
<evidence type="ECO:0000313" key="11">
    <source>
        <dbReference type="EMBL" id="RAZ80243.1"/>
    </source>
</evidence>
<dbReference type="OrthoDB" id="8478453at2"/>
<dbReference type="NCBIfam" id="TIGR01409">
    <property type="entry name" value="TAT_signal_seq"/>
    <property type="match status" value="1"/>
</dbReference>
<feature type="active site" description="Proton donor/acceptor" evidence="9">
    <location>
        <position position="195"/>
    </location>
</feature>
<evidence type="ECO:0000313" key="12">
    <source>
        <dbReference type="Proteomes" id="UP000251956"/>
    </source>
</evidence>
<dbReference type="GO" id="GO:0018104">
    <property type="term" value="P:peptidoglycan-protein cross-linking"/>
    <property type="evidence" value="ECO:0007669"/>
    <property type="project" value="TreeGrafter"/>
</dbReference>
<dbReference type="PROSITE" id="PS51318">
    <property type="entry name" value="TAT"/>
    <property type="match status" value="1"/>
</dbReference>
<dbReference type="GO" id="GO:0016757">
    <property type="term" value="F:glycosyltransferase activity"/>
    <property type="evidence" value="ECO:0007669"/>
    <property type="project" value="UniProtKB-KW"/>
</dbReference>
<name>A0A330H0G5_9HYPH</name>
<comment type="caution">
    <text evidence="11">The sequence shown here is derived from an EMBL/GenBank/DDBJ whole genome shotgun (WGS) entry which is preliminary data.</text>
</comment>
<dbReference type="UniPathway" id="UPA00219"/>
<dbReference type="InterPro" id="IPR019546">
    <property type="entry name" value="TAT_signal_bac_arc"/>
</dbReference>
<keyword evidence="5" id="KW-0378">Hydrolase</keyword>
<dbReference type="CDD" id="cd16913">
    <property type="entry name" value="YkuD_like"/>
    <property type="match status" value="1"/>
</dbReference>
<evidence type="ECO:0000256" key="8">
    <source>
        <dbReference type="ARBA" id="ARBA00023316"/>
    </source>
</evidence>
<evidence type="ECO:0000256" key="9">
    <source>
        <dbReference type="PROSITE-ProRule" id="PRU01373"/>
    </source>
</evidence>
<evidence type="ECO:0000256" key="1">
    <source>
        <dbReference type="ARBA" id="ARBA00004752"/>
    </source>
</evidence>
<evidence type="ECO:0000256" key="5">
    <source>
        <dbReference type="ARBA" id="ARBA00022801"/>
    </source>
</evidence>
<keyword evidence="4" id="KW-0808">Transferase</keyword>
<sequence length="275" mass="29914">MSDASFRISRRGFLNFTALGAASVAVSACTTTSDQGPAPIQTPPPQAPVEPPLGDYETMYGAMSDNGFDLPAIPVNKIDHRFLRQIVPDPTGQRPGTIVVDTTGHFLYLVREGGQAIRYGVGLGRAGFEWSGDAVVQWKQKWPKWTPPDEMVARQPELTQYSAKNGGMPGGLKNPLGARALYLFQGNQDTLYRLHGSPEWWSIGKSVSSGCVRLINQDIIDLYDRVPTKTPVIVTANIGAPEEDMPERKAIPIDNGVPTGSILLGPVKRLTNEIF</sequence>
<feature type="active site" description="Nucleophile" evidence="9">
    <location>
        <position position="211"/>
    </location>
</feature>
<keyword evidence="6 9" id="KW-0133">Cell shape</keyword>
<gene>
    <name evidence="11" type="ORF">DPM35_02830</name>
</gene>
<evidence type="ECO:0000256" key="6">
    <source>
        <dbReference type="ARBA" id="ARBA00022960"/>
    </source>
</evidence>
<dbReference type="InterPro" id="IPR006311">
    <property type="entry name" value="TAT_signal"/>
</dbReference>
<proteinExistence type="inferred from homology"/>
<dbReference type="Gene3D" id="2.40.440.10">
    <property type="entry name" value="L,D-transpeptidase catalytic domain-like"/>
    <property type="match status" value="1"/>
</dbReference>
<dbReference type="GO" id="GO:0071972">
    <property type="term" value="F:peptidoglycan L,D-transpeptidase activity"/>
    <property type="evidence" value="ECO:0007669"/>
    <property type="project" value="TreeGrafter"/>
</dbReference>
<dbReference type="EMBL" id="QMBQ01000001">
    <property type="protein sequence ID" value="RAZ80243.1"/>
    <property type="molecule type" value="Genomic_DNA"/>
</dbReference>
<reference evidence="12" key="1">
    <citation type="submission" date="2018-06" db="EMBL/GenBank/DDBJ databases">
        <authorList>
            <person name="Helene L.C."/>
            <person name="Dall'Agnol R."/>
            <person name="Delamuta J.R."/>
            <person name="Hungria M."/>
        </authorList>
    </citation>
    <scope>NUCLEOTIDE SEQUENCE [LARGE SCALE GENOMIC DNA]</scope>
    <source>
        <strain evidence="12">CNPSo 3140</strain>
    </source>
</reference>
<dbReference type="PANTHER" id="PTHR30582:SF24">
    <property type="entry name" value="L,D-TRANSPEPTIDASE ERFK_SRFK-RELATED"/>
    <property type="match status" value="1"/>
</dbReference>
<evidence type="ECO:0000256" key="3">
    <source>
        <dbReference type="ARBA" id="ARBA00022676"/>
    </source>
</evidence>
<feature type="domain" description="L,D-TPase catalytic" evidence="10">
    <location>
        <begin position="96"/>
        <end position="235"/>
    </location>
</feature>
<dbReference type="GO" id="GO:0071555">
    <property type="term" value="P:cell wall organization"/>
    <property type="evidence" value="ECO:0007669"/>
    <property type="project" value="UniProtKB-UniRule"/>
</dbReference>
<evidence type="ECO:0000256" key="4">
    <source>
        <dbReference type="ARBA" id="ARBA00022679"/>
    </source>
</evidence>
<dbReference type="PROSITE" id="PS51257">
    <property type="entry name" value="PROKAR_LIPOPROTEIN"/>
    <property type="match status" value="1"/>
</dbReference>
<keyword evidence="12" id="KW-1185">Reference proteome</keyword>
<dbReference type="InterPro" id="IPR038063">
    <property type="entry name" value="Transpep_catalytic_dom"/>
</dbReference>
<dbReference type="Pfam" id="PF03734">
    <property type="entry name" value="YkuD"/>
    <property type="match status" value="1"/>
</dbReference>
<evidence type="ECO:0000256" key="7">
    <source>
        <dbReference type="ARBA" id="ARBA00022984"/>
    </source>
</evidence>
<dbReference type="GO" id="GO:0008360">
    <property type="term" value="P:regulation of cell shape"/>
    <property type="evidence" value="ECO:0007669"/>
    <property type="project" value="UniProtKB-UniRule"/>
</dbReference>
<evidence type="ECO:0000256" key="2">
    <source>
        <dbReference type="ARBA" id="ARBA00005992"/>
    </source>
</evidence>
<dbReference type="FunFam" id="2.40.440.10:FF:000002">
    <property type="entry name" value="L,D-transpeptidase ErfK/SrfK"/>
    <property type="match status" value="1"/>
</dbReference>
<comment type="similarity">
    <text evidence="2">Belongs to the YkuD family.</text>
</comment>